<feature type="region of interest" description="Disordered" evidence="1">
    <location>
        <begin position="224"/>
        <end position="270"/>
    </location>
</feature>
<feature type="compositionally biased region" description="Basic residues" evidence="1">
    <location>
        <begin position="350"/>
        <end position="359"/>
    </location>
</feature>
<accession>A0A0N5A9E6</accession>
<feature type="compositionally biased region" description="Polar residues" evidence="1">
    <location>
        <begin position="253"/>
        <end position="265"/>
    </location>
</feature>
<evidence type="ECO:0000256" key="1">
    <source>
        <dbReference type="SAM" id="MobiDB-lite"/>
    </source>
</evidence>
<proteinExistence type="predicted"/>
<dbReference type="WBParaSite" id="SMUV_0000072101-mRNA-1">
    <property type="protein sequence ID" value="SMUV_0000072101-mRNA-1"/>
    <property type="gene ID" value="SMUV_0000072101"/>
</dbReference>
<sequence>MGANGSRCDHYAVDHFHRRRLQKTRSMSTAEYHSTNIGFFPPPILHNLYPELDNNPMIAKEFGGSVTNVVGEHRAEMLLVDMVLTKAANRSSHENIVAKTSSASVVSNNTNGSCSSSSGCESSVSDDNLENYFDQQQQLSSSSSLLAAKPVKCPGKQRLRLYTPRSRGHYGRSKRASIDSGTGCDDDDNNLNSGGAVGASGSSRTIITKRRSVSLCIPHSGSLSLEKNSDEADDTSFGDAVSSAVSAKHESKNSISSNDGSNPNHSYDCDDLNDGDDDDCVNARAVDARLSRRSISMSSCYPQNNSGSATDVANASKLSANSKMRSCGQLPLATAATAAAAADDGLVGDKKKRKKRSKSISKSLKNLRMRAFSLGAISSDEFKRKST</sequence>
<reference evidence="3" key="1">
    <citation type="submission" date="2017-02" db="UniProtKB">
        <authorList>
            <consortium name="WormBaseParasite"/>
        </authorList>
    </citation>
    <scope>IDENTIFICATION</scope>
</reference>
<protein>
    <submittedName>
        <fullName evidence="3">Suppressor protein SRP40-like</fullName>
    </submittedName>
</protein>
<evidence type="ECO:0000313" key="2">
    <source>
        <dbReference type="Proteomes" id="UP000046393"/>
    </source>
</evidence>
<name>A0A0N5A9E6_9BILA</name>
<keyword evidence="2" id="KW-1185">Reference proteome</keyword>
<organism evidence="2 3">
    <name type="scientific">Syphacia muris</name>
    <dbReference type="NCBI Taxonomy" id="451379"/>
    <lineage>
        <taxon>Eukaryota</taxon>
        <taxon>Metazoa</taxon>
        <taxon>Ecdysozoa</taxon>
        <taxon>Nematoda</taxon>
        <taxon>Chromadorea</taxon>
        <taxon>Rhabditida</taxon>
        <taxon>Spirurina</taxon>
        <taxon>Oxyuridomorpha</taxon>
        <taxon>Oxyuroidea</taxon>
        <taxon>Oxyuridae</taxon>
        <taxon>Syphacia</taxon>
    </lineage>
</organism>
<feature type="region of interest" description="Disordered" evidence="1">
    <location>
        <begin position="341"/>
        <end position="363"/>
    </location>
</feature>
<dbReference type="AlphaFoldDB" id="A0A0N5A9E6"/>
<evidence type="ECO:0000313" key="3">
    <source>
        <dbReference type="WBParaSite" id="SMUV_0000072101-mRNA-1"/>
    </source>
</evidence>
<feature type="compositionally biased region" description="Basic residues" evidence="1">
    <location>
        <begin position="166"/>
        <end position="175"/>
    </location>
</feature>
<dbReference type="Proteomes" id="UP000046393">
    <property type="component" value="Unplaced"/>
</dbReference>
<feature type="region of interest" description="Disordered" evidence="1">
    <location>
        <begin position="163"/>
        <end position="189"/>
    </location>
</feature>